<evidence type="ECO:0000313" key="2">
    <source>
        <dbReference type="EMBL" id="GBO02784.1"/>
    </source>
</evidence>
<sequence>MLVCLMLAGCLPKMHRCLLTSITPEPLPSGGCKSGHLPLFPPWHQNNALRQRQRGRALANRPLQEQNVGVEQHFPNRKRQSRSASLRSC</sequence>
<dbReference type="Proteomes" id="UP000499080">
    <property type="component" value="Unassembled WGS sequence"/>
</dbReference>
<reference evidence="2 4" key="1">
    <citation type="journal article" date="2019" name="Sci. Rep.">
        <title>Orb-weaving spider Araneus ventricosus genome elucidates the spidroin gene catalogue.</title>
        <authorList>
            <person name="Kono N."/>
            <person name="Nakamura H."/>
            <person name="Ohtoshi R."/>
            <person name="Moran D.A.P."/>
            <person name="Shinohara A."/>
            <person name="Yoshida Y."/>
            <person name="Fujiwara M."/>
            <person name="Mori M."/>
            <person name="Tomita M."/>
            <person name="Arakawa K."/>
        </authorList>
    </citation>
    <scope>NUCLEOTIDE SEQUENCE [LARGE SCALE GENOMIC DNA]</scope>
</reference>
<proteinExistence type="predicted"/>
<evidence type="ECO:0000313" key="3">
    <source>
        <dbReference type="EMBL" id="GBO02786.1"/>
    </source>
</evidence>
<gene>
    <name evidence="2" type="ORF">AVEN_19265_1</name>
    <name evidence="3" type="ORF">AVEN_48210_1</name>
</gene>
<evidence type="ECO:0000313" key="4">
    <source>
        <dbReference type="Proteomes" id="UP000499080"/>
    </source>
</evidence>
<dbReference type="EMBL" id="BGPR01030345">
    <property type="protein sequence ID" value="GBO02784.1"/>
    <property type="molecule type" value="Genomic_DNA"/>
</dbReference>
<accession>A0A4Y2TSX6</accession>
<feature type="region of interest" description="Disordered" evidence="1">
    <location>
        <begin position="64"/>
        <end position="89"/>
    </location>
</feature>
<name>A0A4Y2TSX6_ARAVE</name>
<keyword evidence="4" id="KW-1185">Reference proteome</keyword>
<protein>
    <submittedName>
        <fullName evidence="2">Uncharacterized protein</fullName>
    </submittedName>
</protein>
<comment type="caution">
    <text evidence="2">The sequence shown here is derived from an EMBL/GenBank/DDBJ whole genome shotgun (WGS) entry which is preliminary data.</text>
</comment>
<dbReference type="EMBL" id="BGPR01030346">
    <property type="protein sequence ID" value="GBO02786.1"/>
    <property type="molecule type" value="Genomic_DNA"/>
</dbReference>
<dbReference type="AlphaFoldDB" id="A0A4Y2TSX6"/>
<organism evidence="2 4">
    <name type="scientific">Araneus ventricosus</name>
    <name type="common">Orbweaver spider</name>
    <name type="synonym">Epeira ventricosa</name>
    <dbReference type="NCBI Taxonomy" id="182803"/>
    <lineage>
        <taxon>Eukaryota</taxon>
        <taxon>Metazoa</taxon>
        <taxon>Ecdysozoa</taxon>
        <taxon>Arthropoda</taxon>
        <taxon>Chelicerata</taxon>
        <taxon>Arachnida</taxon>
        <taxon>Araneae</taxon>
        <taxon>Araneomorphae</taxon>
        <taxon>Entelegynae</taxon>
        <taxon>Araneoidea</taxon>
        <taxon>Araneidae</taxon>
        <taxon>Araneus</taxon>
    </lineage>
</organism>
<evidence type="ECO:0000256" key="1">
    <source>
        <dbReference type="SAM" id="MobiDB-lite"/>
    </source>
</evidence>